<dbReference type="EMBL" id="CANHGI010000003">
    <property type="protein sequence ID" value="CAI5444424.1"/>
    <property type="molecule type" value="Genomic_DNA"/>
</dbReference>
<dbReference type="InterPro" id="IPR029058">
    <property type="entry name" value="AB_hydrolase_fold"/>
</dbReference>
<feature type="domain" description="Fungal lipase-type" evidence="2">
    <location>
        <begin position="127"/>
        <end position="263"/>
    </location>
</feature>
<dbReference type="Pfam" id="PF01764">
    <property type="entry name" value="Lipase_3"/>
    <property type="match status" value="1"/>
</dbReference>
<evidence type="ECO:0000259" key="2">
    <source>
        <dbReference type="Pfam" id="PF01764"/>
    </source>
</evidence>
<dbReference type="PANTHER" id="PTHR45908">
    <property type="entry name" value="PROTEIN CBG11750-RELATED"/>
    <property type="match status" value="1"/>
</dbReference>
<evidence type="ECO:0000313" key="4">
    <source>
        <dbReference type="Proteomes" id="UP001152747"/>
    </source>
</evidence>
<feature type="chain" id="PRO_5040498957" description="Fungal lipase-type domain-containing protein" evidence="1">
    <location>
        <begin position="17"/>
        <end position="329"/>
    </location>
</feature>
<dbReference type="GO" id="GO:0006629">
    <property type="term" value="P:lipid metabolic process"/>
    <property type="evidence" value="ECO:0007669"/>
    <property type="project" value="InterPro"/>
</dbReference>
<dbReference type="OrthoDB" id="426718at2759"/>
<keyword evidence="4" id="KW-1185">Reference proteome</keyword>
<evidence type="ECO:0000256" key="1">
    <source>
        <dbReference type="SAM" id="SignalP"/>
    </source>
</evidence>
<name>A0A9P1IFJ4_9PELO</name>
<dbReference type="Gene3D" id="3.40.50.1820">
    <property type="entry name" value="alpha/beta hydrolase"/>
    <property type="match status" value="1"/>
</dbReference>
<dbReference type="CDD" id="cd00519">
    <property type="entry name" value="Lipase_3"/>
    <property type="match status" value="1"/>
</dbReference>
<comment type="caution">
    <text evidence="3">The sequence shown here is derived from an EMBL/GenBank/DDBJ whole genome shotgun (WGS) entry which is preliminary data.</text>
</comment>
<dbReference type="AlphaFoldDB" id="A0A9P1IFJ4"/>
<dbReference type="Proteomes" id="UP001152747">
    <property type="component" value="Unassembled WGS sequence"/>
</dbReference>
<dbReference type="PANTHER" id="PTHR45908:SF11">
    <property type="entry name" value="FUNGAL LIPASE-LIKE DOMAIN-CONTAINING PROTEIN"/>
    <property type="match status" value="1"/>
</dbReference>
<proteinExistence type="predicted"/>
<reference evidence="3" key="1">
    <citation type="submission" date="2022-11" db="EMBL/GenBank/DDBJ databases">
        <authorList>
            <person name="Kikuchi T."/>
        </authorList>
    </citation>
    <scope>NUCLEOTIDE SEQUENCE</scope>
    <source>
        <strain evidence="3">PS1010</strain>
    </source>
</reference>
<protein>
    <recommendedName>
        <fullName evidence="2">Fungal lipase-type domain-containing protein</fullName>
    </recommendedName>
</protein>
<dbReference type="InterPro" id="IPR002921">
    <property type="entry name" value="Fungal_lipase-type"/>
</dbReference>
<sequence length="329" mass="36881">MIFWAIFAGVLSLANCETSCEKCLDSGKHWCADVKMCAFSPCLTVIKKSLNCPTLPDKSHAYDDGFVREKVFLTTCAAFRDDPQKCFDNKMSTMRVSSTFSVNCSAIGPQSNCFAFTAFDVTQKVLVLTFRGTEGAIQMTDEILDFFGGKKSLGAAGNIFGYFYDAFFFVWNGGLQQEMRKLKYMYGDFELWITGHSLGGSMASIAASHLVQIGLFKPENIKLVTLGQPRTGDYAYATWHDATFPYSFRVVHHRDPVPHIPPMEGKDELFHHRTEVWYNNNMTVGSSYKLCAEADGLYCSSRNLDAEPNDHMTYFDVQNMQDYGLAGCV</sequence>
<evidence type="ECO:0000313" key="3">
    <source>
        <dbReference type="EMBL" id="CAI5444424.1"/>
    </source>
</evidence>
<organism evidence="3 4">
    <name type="scientific">Caenorhabditis angaria</name>
    <dbReference type="NCBI Taxonomy" id="860376"/>
    <lineage>
        <taxon>Eukaryota</taxon>
        <taxon>Metazoa</taxon>
        <taxon>Ecdysozoa</taxon>
        <taxon>Nematoda</taxon>
        <taxon>Chromadorea</taxon>
        <taxon>Rhabditida</taxon>
        <taxon>Rhabditina</taxon>
        <taxon>Rhabditomorpha</taxon>
        <taxon>Rhabditoidea</taxon>
        <taxon>Rhabditidae</taxon>
        <taxon>Peloderinae</taxon>
        <taxon>Caenorhabditis</taxon>
    </lineage>
</organism>
<feature type="signal peptide" evidence="1">
    <location>
        <begin position="1"/>
        <end position="16"/>
    </location>
</feature>
<accession>A0A9P1IFJ4</accession>
<dbReference type="SUPFAM" id="SSF53474">
    <property type="entry name" value="alpha/beta-Hydrolases"/>
    <property type="match status" value="1"/>
</dbReference>
<gene>
    <name evidence="3" type="ORF">CAMP_LOCUS7061</name>
</gene>
<keyword evidence="1" id="KW-0732">Signal</keyword>